<dbReference type="AlphaFoldDB" id="A0A1H3X5D5"/>
<keyword evidence="1" id="KW-1133">Transmembrane helix</keyword>
<dbReference type="Gene3D" id="1.10.150.20">
    <property type="entry name" value="5' to 3' exonuclease, C-terminal subdomain"/>
    <property type="match status" value="1"/>
</dbReference>
<sequence>MLYLAFQIVLLLSIALLVGVWVGGWVAKWRYDREVAGCLTELAGLRRNYHDVTVENANLRSKTRQLEKILRKISTPPVDSEYGQFLELRKTLEKTRSEYQILLTQCHQQEKTLADLRIELQCNQQVSTRLQTTSATSRVLAIAPATANSQRPEVSKHDDLTRIQGISQQLASQLKALGIVTYRQVAEFTSDDMLRIQRIIGSDLYQPPDGWAQNARALLC</sequence>
<keyword evidence="1" id="KW-0472">Membrane</keyword>
<accession>A0A1H3X5D5</accession>
<reference evidence="2 3" key="1">
    <citation type="submission" date="2016-10" db="EMBL/GenBank/DDBJ databases">
        <authorList>
            <person name="de Groot N.N."/>
        </authorList>
    </citation>
    <scope>NUCLEOTIDE SEQUENCE [LARGE SCALE GENOMIC DNA]</scope>
    <source>
        <strain evidence="2 3">DSM 21228</strain>
    </source>
</reference>
<evidence type="ECO:0000256" key="1">
    <source>
        <dbReference type="SAM" id="Phobius"/>
    </source>
</evidence>
<name>A0A1H3X5D5_9GAMM</name>
<keyword evidence="3" id="KW-1185">Reference proteome</keyword>
<organism evidence="2 3">
    <name type="scientific">Thiothrix caldifontis</name>
    <dbReference type="NCBI Taxonomy" id="525918"/>
    <lineage>
        <taxon>Bacteria</taxon>
        <taxon>Pseudomonadati</taxon>
        <taxon>Pseudomonadota</taxon>
        <taxon>Gammaproteobacteria</taxon>
        <taxon>Thiotrichales</taxon>
        <taxon>Thiotrichaceae</taxon>
        <taxon>Thiothrix</taxon>
    </lineage>
</organism>
<dbReference type="EMBL" id="FNQP01000003">
    <property type="protein sequence ID" value="SDZ93738.1"/>
    <property type="molecule type" value="Genomic_DNA"/>
</dbReference>
<evidence type="ECO:0000313" key="2">
    <source>
        <dbReference type="EMBL" id="SDZ93738.1"/>
    </source>
</evidence>
<feature type="transmembrane region" description="Helical" evidence="1">
    <location>
        <begin position="6"/>
        <end position="27"/>
    </location>
</feature>
<keyword evidence="1" id="KW-0812">Transmembrane</keyword>
<dbReference type="STRING" id="525918.SAMN05660964_00565"/>
<dbReference type="OrthoDB" id="5624341at2"/>
<evidence type="ECO:0000313" key="3">
    <source>
        <dbReference type="Proteomes" id="UP000199397"/>
    </source>
</evidence>
<gene>
    <name evidence="2" type="ORF">SAMN05660964_00565</name>
</gene>
<protein>
    <submittedName>
        <fullName evidence="2">Uncharacterized protein</fullName>
    </submittedName>
</protein>
<dbReference type="Proteomes" id="UP000199397">
    <property type="component" value="Unassembled WGS sequence"/>
</dbReference>
<dbReference type="RefSeq" id="WP_093065205.1">
    <property type="nucleotide sequence ID" value="NZ_FNQP01000003.1"/>
</dbReference>
<proteinExistence type="predicted"/>